<dbReference type="EMBL" id="BSFF01000003">
    <property type="protein sequence ID" value="GLK56306.1"/>
    <property type="molecule type" value="Genomic_DNA"/>
</dbReference>
<evidence type="ECO:0008006" key="6">
    <source>
        <dbReference type="Google" id="ProtNLM"/>
    </source>
</evidence>
<reference evidence="3 4" key="2">
    <citation type="submission" date="2021-01" db="EMBL/GenBank/DDBJ databases">
        <title>Genomic Encyclopedia of Type Strains, Phase IV (KMG-IV): sequencing the most valuable type-strain genomes for metagenomic binning, comparative biology and taxonomic classification.</title>
        <authorList>
            <person name="Goeker M."/>
        </authorList>
    </citation>
    <scope>NUCLEOTIDE SEQUENCE [LARGE SCALE GENOMIC DNA]</scope>
    <source>
        <strain evidence="3 4">DSM 6130</strain>
    </source>
</reference>
<evidence type="ECO:0000313" key="2">
    <source>
        <dbReference type="EMBL" id="GLK56306.1"/>
    </source>
</evidence>
<reference evidence="2" key="3">
    <citation type="submission" date="2023-01" db="EMBL/GenBank/DDBJ databases">
        <authorList>
            <person name="Sun Q."/>
            <person name="Evtushenko L."/>
        </authorList>
    </citation>
    <scope>NUCLEOTIDE SEQUENCE</scope>
    <source>
        <strain evidence="2">VKM B-1606</strain>
    </source>
</reference>
<comment type="caution">
    <text evidence="2">The sequence shown here is derived from an EMBL/GenBank/DDBJ whole genome shotgun (WGS) entry which is preliminary data.</text>
</comment>
<reference evidence="2" key="1">
    <citation type="journal article" date="2014" name="Int. J. Syst. Evol. Microbiol.">
        <title>Complete genome sequence of Corynebacterium casei LMG S-19264T (=DSM 44701T), isolated from a smear-ripened cheese.</title>
        <authorList>
            <consortium name="US DOE Joint Genome Institute (JGI-PGF)"/>
            <person name="Walter F."/>
            <person name="Albersmeier A."/>
            <person name="Kalinowski J."/>
            <person name="Ruckert C."/>
        </authorList>
    </citation>
    <scope>NUCLEOTIDE SEQUENCE</scope>
    <source>
        <strain evidence="2">VKM B-1606</strain>
    </source>
</reference>
<sequence>MSASPHLGLGYLAPSQAQKHVTVNEAFRRLDALVQLGVLDRDRAAPPSAPAEGERHIVGAGATGAWATRDGQIAAFLDGAWTFVEPKPGWLAYDAATMELVVWLGGAWVNAVGALASLDGLARLGISATADEVNRLVVASAAALFTHAGAGVQLKLNKATAADTASLLLQTAYGGRAEFGLIGSDALALKVSADGASWTTALEIAGATGVASFARSPQRAQVDVLTANASWTKPAWAGRVVVLLTGGGGGGGGGACGDATAARGGGGGGGAGAVAAMEFLGDEITTDCGVVVGAGGTAGAGVAAGSSGSGGAGGDGGVSAFRLNGSGASLQALRVPGGSGGVGGSSSAAAGGAGGSGAGGASNAGGAGSISGAGAGASNAVAPSGPGGGGGGGGLPTSATASGFVGGAGATGFVIGSTLRQSTGGASGAAATAGGAGTARAWARGAGGGGGGGGSHPTSAAGAGGEGGAGGGGGGGGGAGRPAAGSGAGGAGAAGACVIISYAM</sequence>
<dbReference type="Proteomes" id="UP001143400">
    <property type="component" value="Unassembled WGS sequence"/>
</dbReference>
<dbReference type="AlphaFoldDB" id="A0A9W6MSR4"/>
<evidence type="ECO:0000313" key="3">
    <source>
        <dbReference type="EMBL" id="MBM7852100.1"/>
    </source>
</evidence>
<proteinExistence type="predicted"/>
<organism evidence="2 5">
    <name type="scientific">Methylopila capsulata</name>
    <dbReference type="NCBI Taxonomy" id="61654"/>
    <lineage>
        <taxon>Bacteria</taxon>
        <taxon>Pseudomonadati</taxon>
        <taxon>Pseudomonadota</taxon>
        <taxon>Alphaproteobacteria</taxon>
        <taxon>Hyphomicrobiales</taxon>
        <taxon>Methylopilaceae</taxon>
        <taxon>Methylopila</taxon>
    </lineage>
</organism>
<keyword evidence="4" id="KW-1185">Reference proteome</keyword>
<dbReference type="InterPro" id="IPR021251">
    <property type="entry name" value="DUF2793"/>
</dbReference>
<evidence type="ECO:0000313" key="4">
    <source>
        <dbReference type="Proteomes" id="UP000758856"/>
    </source>
</evidence>
<accession>A0A9W6MSR4</accession>
<protein>
    <recommendedName>
        <fullName evidence="6">DUF2793 domain-containing protein</fullName>
    </recommendedName>
</protein>
<evidence type="ECO:0000256" key="1">
    <source>
        <dbReference type="SAM" id="MobiDB-lite"/>
    </source>
</evidence>
<feature type="compositionally biased region" description="Gly residues" evidence="1">
    <location>
        <begin position="462"/>
        <end position="492"/>
    </location>
</feature>
<feature type="region of interest" description="Disordered" evidence="1">
    <location>
        <begin position="446"/>
        <end position="492"/>
    </location>
</feature>
<name>A0A9W6MSR4_9HYPH</name>
<dbReference type="Pfam" id="PF10983">
    <property type="entry name" value="DUF2793"/>
    <property type="match status" value="1"/>
</dbReference>
<gene>
    <name evidence="2" type="ORF">GCM10008170_23250</name>
    <name evidence="3" type="ORF">JOD31_002342</name>
</gene>
<dbReference type="Proteomes" id="UP000758856">
    <property type="component" value="Unassembled WGS sequence"/>
</dbReference>
<evidence type="ECO:0000313" key="5">
    <source>
        <dbReference type="Proteomes" id="UP001143400"/>
    </source>
</evidence>
<dbReference type="RefSeq" id="WP_204950530.1">
    <property type="nucleotide sequence ID" value="NZ_BSFF01000003.1"/>
</dbReference>
<dbReference type="EMBL" id="JAFBCY010000003">
    <property type="protein sequence ID" value="MBM7852100.1"/>
    <property type="molecule type" value="Genomic_DNA"/>
</dbReference>
<feature type="compositionally biased region" description="Gly residues" evidence="1">
    <location>
        <begin position="446"/>
        <end position="455"/>
    </location>
</feature>